<reference evidence="3" key="1">
    <citation type="journal article" date="2019" name="Int. J. Syst. Evol. Microbiol.">
        <title>The Global Catalogue of Microorganisms (GCM) 10K type strain sequencing project: providing services to taxonomists for standard genome sequencing and annotation.</title>
        <authorList>
            <consortium name="The Broad Institute Genomics Platform"/>
            <consortium name="The Broad Institute Genome Sequencing Center for Infectious Disease"/>
            <person name="Wu L."/>
            <person name="Ma J."/>
        </authorList>
    </citation>
    <scope>NUCLEOTIDE SEQUENCE [LARGE SCALE GENOMIC DNA]</scope>
    <source>
        <strain evidence="3">KCTC 52298</strain>
    </source>
</reference>
<dbReference type="Pfam" id="PF04383">
    <property type="entry name" value="KilA-N"/>
    <property type="match status" value="1"/>
</dbReference>
<comment type="caution">
    <text evidence="2">The sequence shown here is derived from an EMBL/GenBank/DDBJ whole genome shotgun (WGS) entry which is preliminary data.</text>
</comment>
<protein>
    <submittedName>
        <fullName evidence="2">KilA-N domain-containing protein</fullName>
    </submittedName>
</protein>
<dbReference type="RefSeq" id="WP_210354507.1">
    <property type="nucleotide sequence ID" value="NZ_JAEQMU010000002.1"/>
</dbReference>
<dbReference type="Proteomes" id="UP001597440">
    <property type="component" value="Unassembled WGS sequence"/>
</dbReference>
<gene>
    <name evidence="2" type="ORF">ACFSQW_22125</name>
</gene>
<evidence type="ECO:0000313" key="2">
    <source>
        <dbReference type="EMBL" id="MFD2557104.1"/>
    </source>
</evidence>
<sequence>MSKNKKINVKGVDILLYQNRNEDFIFLTDIARHKDEKHTDSIIQNWIRNRNTIELLGFWEMIYNPDFKPLEFEGFRKQAGLNSFVMTPKRWIESTNAIGIISKSGRYGGTFAHKDIALEFASWISIEFKLYVIKEFQRLKDDENDRLKLDWNLQRTLAKVNYQIHTDAIKTNIIPNEITKQQAGLVYATEADLLNVALFGVTAKEWREANPDLKGTTKSSTKLNMRDDATIEQLVVLSNLESINALLIQQGVQQSDRLIELNKVAITQMKSLLQSEVIKKIKAIR</sequence>
<dbReference type="PROSITE" id="PS51301">
    <property type="entry name" value="KILA_N"/>
    <property type="match status" value="1"/>
</dbReference>
<feature type="domain" description="KilA-N" evidence="1">
    <location>
        <begin position="3"/>
        <end position="139"/>
    </location>
</feature>
<dbReference type="InterPro" id="IPR017880">
    <property type="entry name" value="KilA_N"/>
</dbReference>
<dbReference type="InterPro" id="IPR018004">
    <property type="entry name" value="KilA/APSES_HTH"/>
</dbReference>
<proteinExistence type="predicted"/>
<dbReference type="EMBL" id="JBHULD010000025">
    <property type="protein sequence ID" value="MFD2557104.1"/>
    <property type="molecule type" value="Genomic_DNA"/>
</dbReference>
<name>A0ABW5L7X2_9SPHI</name>
<evidence type="ECO:0000259" key="1">
    <source>
        <dbReference type="PROSITE" id="PS51301"/>
    </source>
</evidence>
<accession>A0ABW5L7X2</accession>
<evidence type="ECO:0000313" key="3">
    <source>
        <dbReference type="Proteomes" id="UP001597440"/>
    </source>
</evidence>
<organism evidence="2 3">
    <name type="scientific">Sphingobacterium tabacisoli</name>
    <dbReference type="NCBI Taxonomy" id="2044855"/>
    <lineage>
        <taxon>Bacteria</taxon>
        <taxon>Pseudomonadati</taxon>
        <taxon>Bacteroidota</taxon>
        <taxon>Sphingobacteriia</taxon>
        <taxon>Sphingobacteriales</taxon>
        <taxon>Sphingobacteriaceae</taxon>
        <taxon>Sphingobacterium</taxon>
    </lineage>
</organism>
<dbReference type="SMART" id="SM01252">
    <property type="entry name" value="KilA-N"/>
    <property type="match status" value="1"/>
</dbReference>
<keyword evidence="3" id="KW-1185">Reference proteome</keyword>